<dbReference type="SUPFAM" id="SSF55331">
    <property type="entry name" value="Tautomerase/MIF"/>
    <property type="match status" value="1"/>
</dbReference>
<dbReference type="InterPro" id="IPR014347">
    <property type="entry name" value="Tautomerase/MIF_sf"/>
</dbReference>
<dbReference type="InterPro" id="IPR018191">
    <property type="entry name" value="4-OT"/>
</dbReference>
<evidence type="ECO:0000256" key="4">
    <source>
        <dbReference type="RuleBase" id="RU362032"/>
    </source>
</evidence>
<evidence type="ECO:0000313" key="6">
    <source>
        <dbReference type="EMBL" id="KKO72366.1"/>
    </source>
</evidence>
<name>A0A171KTZ9_9BURK</name>
<gene>
    <name evidence="6" type="ORF">AAV32_04605</name>
</gene>
<evidence type="ECO:0000259" key="5">
    <source>
        <dbReference type="Pfam" id="PF01361"/>
    </source>
</evidence>
<dbReference type="AlphaFoldDB" id="A0A171KTZ9"/>
<comment type="caution">
    <text evidence="6">The sequence shown here is derived from an EMBL/GenBank/DDBJ whole genome shotgun (WGS) entry which is preliminary data.</text>
</comment>
<dbReference type="NCBIfam" id="NF002571">
    <property type="entry name" value="PRK02220.1"/>
    <property type="match status" value="1"/>
</dbReference>
<dbReference type="RefSeq" id="WP_068368167.1">
    <property type="nucleotide sequence ID" value="NZ_JAKVIY010000049.1"/>
</dbReference>
<dbReference type="NCBIfam" id="TIGR00013">
    <property type="entry name" value="taut"/>
    <property type="match status" value="1"/>
</dbReference>
<dbReference type="InterPro" id="IPR004370">
    <property type="entry name" value="4-OT-like_dom"/>
</dbReference>
<reference evidence="6 7" key="1">
    <citation type="submission" date="2015-04" db="EMBL/GenBank/DDBJ databases">
        <title>Genome sequence of Kerstersia gyiorum CG1.</title>
        <authorList>
            <person name="Greninger A.L."/>
            <person name="Kozyreva V."/>
            <person name="Chaturvedi V."/>
        </authorList>
    </citation>
    <scope>NUCLEOTIDE SEQUENCE [LARGE SCALE GENOMIC DNA]</scope>
    <source>
        <strain evidence="6 7">CG1</strain>
    </source>
</reference>
<dbReference type="EMBL" id="LBNE01000002">
    <property type="protein sequence ID" value="KKO72366.1"/>
    <property type="molecule type" value="Genomic_DNA"/>
</dbReference>
<accession>A0A171KTZ9</accession>
<dbReference type="STRING" id="206506.AAV32_04605"/>
<evidence type="ECO:0000256" key="1">
    <source>
        <dbReference type="ARBA" id="ARBA00006723"/>
    </source>
</evidence>
<dbReference type="EC" id="5.3.2.-" evidence="4"/>
<evidence type="ECO:0000256" key="3">
    <source>
        <dbReference type="PIRSR" id="PIRSR618191-1"/>
    </source>
</evidence>
<dbReference type="PANTHER" id="PTHR35530">
    <property type="entry name" value="TAUTOMERASE-RELATED"/>
    <property type="match status" value="1"/>
</dbReference>
<evidence type="ECO:0000313" key="7">
    <source>
        <dbReference type="Proteomes" id="UP000078084"/>
    </source>
</evidence>
<feature type="domain" description="4-oxalocrotonate tautomerase-like" evidence="5">
    <location>
        <begin position="2"/>
        <end position="56"/>
    </location>
</feature>
<dbReference type="PANTHER" id="PTHR35530:SF1">
    <property type="entry name" value="2-HYDROXYMUCONATE TAUTOMERASE"/>
    <property type="match status" value="1"/>
</dbReference>
<keyword evidence="7" id="KW-1185">Reference proteome</keyword>
<dbReference type="GO" id="GO:0016853">
    <property type="term" value="F:isomerase activity"/>
    <property type="evidence" value="ECO:0007669"/>
    <property type="project" value="UniProtKB-UniRule"/>
</dbReference>
<comment type="similarity">
    <text evidence="1 4">Belongs to the 4-oxalocrotonate tautomerase family.</text>
</comment>
<dbReference type="Gene3D" id="3.30.429.10">
    <property type="entry name" value="Macrophage Migration Inhibitory Factor"/>
    <property type="match status" value="1"/>
</dbReference>
<dbReference type="Proteomes" id="UP000078084">
    <property type="component" value="Unassembled WGS sequence"/>
</dbReference>
<organism evidence="6 7">
    <name type="scientific">Kerstersia gyiorum</name>
    <dbReference type="NCBI Taxonomy" id="206506"/>
    <lineage>
        <taxon>Bacteria</taxon>
        <taxon>Pseudomonadati</taxon>
        <taxon>Pseudomonadota</taxon>
        <taxon>Betaproteobacteria</taxon>
        <taxon>Burkholderiales</taxon>
        <taxon>Alcaligenaceae</taxon>
        <taxon>Kerstersia</taxon>
    </lineage>
</organism>
<dbReference type="Pfam" id="PF01361">
    <property type="entry name" value="Tautomerase"/>
    <property type="match status" value="1"/>
</dbReference>
<keyword evidence="2 4" id="KW-0413">Isomerase</keyword>
<protein>
    <recommendedName>
        <fullName evidence="4">Tautomerase</fullName>
        <ecNumber evidence="4">5.3.2.-</ecNumber>
    </recommendedName>
</protein>
<feature type="active site" description="Proton acceptor; via imino nitrogen" evidence="3">
    <location>
        <position position="2"/>
    </location>
</feature>
<proteinExistence type="inferred from homology"/>
<sequence>MPIIQVSLIQGRSEDQKAALIQALTDAAENSIGAPRDSVRVILLEVPNTDFGMGGRTAKSLGR</sequence>
<evidence type="ECO:0000256" key="2">
    <source>
        <dbReference type="ARBA" id="ARBA00023235"/>
    </source>
</evidence>